<organism evidence="3 4">
    <name type="scientific">Fervidicoccus fontis</name>
    <dbReference type="NCBI Taxonomy" id="683846"/>
    <lineage>
        <taxon>Archaea</taxon>
        <taxon>Thermoproteota</taxon>
        <taxon>Thermoprotei</taxon>
        <taxon>Fervidicoccales</taxon>
        <taxon>Fervidicoccaceae</taxon>
        <taxon>Fervidicoccus</taxon>
    </lineage>
</organism>
<dbReference type="Gene3D" id="3.40.50.1220">
    <property type="entry name" value="TPP-binding domain"/>
    <property type="match status" value="1"/>
</dbReference>
<reference evidence="3 4" key="1">
    <citation type="submission" date="2018-01" db="EMBL/GenBank/DDBJ databases">
        <title>Metagenomic assembled genomes from two thermal pools in the Uzon Caldera, Kamchatka, Russia.</title>
        <authorList>
            <person name="Wilkins L."/>
            <person name="Ettinger C."/>
        </authorList>
    </citation>
    <scope>NUCLEOTIDE SEQUENCE [LARGE SCALE GENOMIC DNA]</scope>
    <source>
        <strain evidence="3">ZAV-06</strain>
    </source>
</reference>
<evidence type="ECO:0000313" key="2">
    <source>
        <dbReference type="EMBL" id="HEW64356.1"/>
    </source>
</evidence>
<protein>
    <submittedName>
        <fullName evidence="3">Uncharacterized protein</fullName>
    </submittedName>
</protein>
<comment type="caution">
    <text evidence="3">The sequence shown here is derived from an EMBL/GenBank/DDBJ whole genome shotgun (WGS) entry which is preliminary data.</text>
</comment>
<evidence type="ECO:0000256" key="1">
    <source>
        <dbReference type="ARBA" id="ARBA00022679"/>
    </source>
</evidence>
<dbReference type="EMBL" id="PNIM01000011">
    <property type="protein sequence ID" value="PMB75565.1"/>
    <property type="molecule type" value="Genomic_DNA"/>
</dbReference>
<dbReference type="InterPro" id="IPR026591">
    <property type="entry name" value="Sirtuin_cat_small_dom_sf"/>
</dbReference>
<dbReference type="Gene3D" id="3.30.1600.10">
    <property type="entry name" value="SIR2/SIRT2 'Small Domain"/>
    <property type="match status" value="1"/>
</dbReference>
<proteinExistence type="predicted"/>
<dbReference type="InterPro" id="IPR029035">
    <property type="entry name" value="DHS-like_NAD/FAD-binding_dom"/>
</dbReference>
<keyword evidence="1" id="KW-0808">Transferase</keyword>
<evidence type="ECO:0000313" key="4">
    <source>
        <dbReference type="Proteomes" id="UP000237153"/>
    </source>
</evidence>
<dbReference type="AlphaFoldDB" id="A0A2J6N2J8"/>
<dbReference type="Proteomes" id="UP000886076">
    <property type="component" value="Unassembled WGS sequence"/>
</dbReference>
<gene>
    <name evidence="3" type="ORF">C0188_02595</name>
    <name evidence="2" type="ORF">ENO39_04805</name>
</gene>
<dbReference type="GO" id="GO:0016740">
    <property type="term" value="F:transferase activity"/>
    <property type="evidence" value="ECO:0007669"/>
    <property type="project" value="UniProtKB-KW"/>
</dbReference>
<dbReference type="GeneID" id="12449820"/>
<dbReference type="RefSeq" id="WP_148683613.1">
    <property type="nucleotide sequence ID" value="NZ_DSFH01000059.1"/>
</dbReference>
<reference evidence="2" key="2">
    <citation type="journal article" date="2020" name="mSystems">
        <title>Genome- and Community-Level Interaction Insights into Carbon Utilization and Element Cycling Functions of Hydrothermarchaeota in Hydrothermal Sediment.</title>
        <authorList>
            <person name="Zhou Z."/>
            <person name="Liu Y."/>
            <person name="Xu W."/>
            <person name="Pan J."/>
            <person name="Luo Z.H."/>
            <person name="Li M."/>
        </authorList>
    </citation>
    <scope>NUCLEOTIDE SEQUENCE [LARGE SCALE GENOMIC DNA]</scope>
    <source>
        <strain evidence="2">SpSt-1261</strain>
    </source>
</reference>
<sequence>MNPTNIKDHLKGKVLSVVSSIYMPNSCIDFVLNPSEQNSAICFNDLFEYYDKEKVGLLSELVQNYKVNRIVELTPAGWIWPENIAIYIHGRFYELKCESDKEMIEITKDNLNKIEKCRGKRIIPVFSRGDEEKIIYSSIRSIMSSELLLVLGKVDIISPGSYLPWIAKNFGGIYIVEINQENSEVDKFADLKLNLSPIDFLKSIL</sequence>
<evidence type="ECO:0000313" key="3">
    <source>
        <dbReference type="EMBL" id="PMB75565.1"/>
    </source>
</evidence>
<accession>A0A2J6N2J8</accession>
<dbReference type="Proteomes" id="UP000237153">
    <property type="component" value="Unassembled WGS sequence"/>
</dbReference>
<dbReference type="SUPFAM" id="SSF52467">
    <property type="entry name" value="DHS-like NAD/FAD-binding domain"/>
    <property type="match status" value="1"/>
</dbReference>
<name>A0A2J6N2J8_9CREN</name>
<dbReference type="EMBL" id="DSFH01000059">
    <property type="protein sequence ID" value="HEW64356.1"/>
    <property type="molecule type" value="Genomic_DNA"/>
</dbReference>